<evidence type="ECO:0000313" key="4">
    <source>
        <dbReference type="Proteomes" id="UP000654918"/>
    </source>
</evidence>
<comment type="caution">
    <text evidence="3">The sequence shown here is derived from an EMBL/GenBank/DDBJ whole genome shotgun (WGS) entry which is preliminary data.</text>
</comment>
<organism evidence="3 4">
    <name type="scientific">Colletotrichum plurivorum</name>
    <dbReference type="NCBI Taxonomy" id="2175906"/>
    <lineage>
        <taxon>Eukaryota</taxon>
        <taxon>Fungi</taxon>
        <taxon>Dikarya</taxon>
        <taxon>Ascomycota</taxon>
        <taxon>Pezizomycotina</taxon>
        <taxon>Sordariomycetes</taxon>
        <taxon>Hypocreomycetidae</taxon>
        <taxon>Glomerellales</taxon>
        <taxon>Glomerellaceae</taxon>
        <taxon>Colletotrichum</taxon>
        <taxon>Colletotrichum orchidearum species complex</taxon>
    </lineage>
</organism>
<gene>
    <name evidence="3" type="ORF">CPLU01_10169</name>
</gene>
<reference evidence="3" key="1">
    <citation type="journal article" date="2020" name="Phytopathology">
        <title>Genome Sequence Resources of Colletotrichum truncatum, C. plurivorum, C. musicola, and C. sojae: Four Species Pathogenic to Soybean (Glycine max).</title>
        <authorList>
            <person name="Rogerio F."/>
            <person name="Boufleur T.R."/>
            <person name="Ciampi-Guillardi M."/>
            <person name="Sukno S.A."/>
            <person name="Thon M.R."/>
            <person name="Massola Junior N.S."/>
            <person name="Baroncelli R."/>
        </authorList>
    </citation>
    <scope>NUCLEOTIDE SEQUENCE</scope>
    <source>
        <strain evidence="3">LFN00145</strain>
    </source>
</reference>
<evidence type="ECO:0000256" key="2">
    <source>
        <dbReference type="SAM" id="Phobius"/>
    </source>
</evidence>
<evidence type="ECO:0000256" key="1">
    <source>
        <dbReference type="SAM" id="MobiDB-lite"/>
    </source>
</evidence>
<feature type="transmembrane region" description="Helical" evidence="2">
    <location>
        <begin position="142"/>
        <end position="167"/>
    </location>
</feature>
<evidence type="ECO:0000313" key="3">
    <source>
        <dbReference type="EMBL" id="KAF6825591.1"/>
    </source>
</evidence>
<feature type="compositionally biased region" description="Low complexity" evidence="1">
    <location>
        <begin position="1"/>
        <end position="15"/>
    </location>
</feature>
<name>A0A8H6K6Y8_9PEZI</name>
<protein>
    <submittedName>
        <fullName evidence="3">Uncharacterized protein</fullName>
    </submittedName>
</protein>
<feature type="transmembrane region" description="Helical" evidence="2">
    <location>
        <begin position="98"/>
        <end position="122"/>
    </location>
</feature>
<feature type="region of interest" description="Disordered" evidence="1">
    <location>
        <begin position="1"/>
        <end position="88"/>
    </location>
</feature>
<feature type="transmembrane region" description="Helical" evidence="2">
    <location>
        <begin position="214"/>
        <end position="234"/>
    </location>
</feature>
<keyword evidence="2" id="KW-0812">Transmembrane</keyword>
<proteinExistence type="predicted"/>
<feature type="compositionally biased region" description="Basic and acidic residues" evidence="1">
    <location>
        <begin position="41"/>
        <end position="72"/>
    </location>
</feature>
<sequence>MSQPRSSLVSSRSASIVENAHHRIAQQDGPQYCPSEESDDPGEHARQDSRHEQGGHQQHKQHDPHQHIEHAKQLSQSEAEDGHHQREGVRPLRRLGPWFMLCMGWSLLAIAGSVAFISWLWWSPDDDYRWRQWVLATNRLQLSVTITGFIVRAAVGALAASTTAMLASVAVERSGVRAHAIAQVSMARFTAGGGFVPLSLLALRSSISGTSVRLLLGCLVVTTVGLQLTSTLLVSDLGERELVSNPQQISNAYAIVGNNGIAKNIMQSMANTLRFVENKPQLAETFAEYAEPDLRLEADGLDDTGPIVRAFLPMVSQEDRESISKFQGMARVYESRVVCVRPTISEMRPCRSESEVGAGFCGTIQLDHSAAVAAIGAAVPSMKLYFNCDLEFGHSGNVWQLCKTTQLDRMDRNSSSRGDSGLRMSNIEWALGNQTNRRPFKTMWLLWNTDEITYFGAAMEAQAHPGVILNSSAERSGPWMNMSFRLNDTNRSVAADFHLKISLCTRPSGSQDIVVEQLNITASTSSAERKKEPTYSLHTESQTYDTCAFRRQLGAARPTAAVHDRQILTISPADLRTSLRRAHDSKYDAKYSPTWNRNANGSTATPSFILLADPPYINFCLDCYIRLDVAIADIFYVHMLNSIINETNSPALALQAVGTAMARVMYYKYMNLYTPENNETATVTFYSPTIIPVHHRGYWAAMALLAIFLAVFAVVCFLFSSTQFSLPDNAWHTVAQISESAETSSILSRVRVKSDDEVRAMSKELQDDDEEDRFVVRRGVFVRASTLGTTVSDDQEAPFLKFRGWRRRQ</sequence>
<dbReference type="AlphaFoldDB" id="A0A8H6K6Y8"/>
<dbReference type="Proteomes" id="UP000654918">
    <property type="component" value="Unassembled WGS sequence"/>
</dbReference>
<keyword evidence="2" id="KW-1133">Transmembrane helix</keyword>
<keyword evidence="2" id="KW-0472">Membrane</keyword>
<keyword evidence="4" id="KW-1185">Reference proteome</keyword>
<accession>A0A8H6K6Y8</accession>
<dbReference type="EMBL" id="WIGO01000170">
    <property type="protein sequence ID" value="KAF6825591.1"/>
    <property type="molecule type" value="Genomic_DNA"/>
</dbReference>
<feature type="transmembrane region" description="Helical" evidence="2">
    <location>
        <begin position="697"/>
        <end position="719"/>
    </location>
</feature>